<evidence type="ECO:0000313" key="2">
    <source>
        <dbReference type="EMBL" id="KZT55315.1"/>
    </source>
</evidence>
<name>A0A165EQ77_9BASI</name>
<accession>A0A165EQ77</accession>
<evidence type="ECO:0000313" key="3">
    <source>
        <dbReference type="Proteomes" id="UP000076842"/>
    </source>
</evidence>
<organism evidence="2 3">
    <name type="scientific">Calocera cornea HHB12733</name>
    <dbReference type="NCBI Taxonomy" id="1353952"/>
    <lineage>
        <taxon>Eukaryota</taxon>
        <taxon>Fungi</taxon>
        <taxon>Dikarya</taxon>
        <taxon>Basidiomycota</taxon>
        <taxon>Agaricomycotina</taxon>
        <taxon>Dacrymycetes</taxon>
        <taxon>Dacrymycetales</taxon>
        <taxon>Dacrymycetaceae</taxon>
        <taxon>Calocera</taxon>
    </lineage>
</organism>
<dbReference type="AlphaFoldDB" id="A0A165EQ77"/>
<gene>
    <name evidence="2" type="ORF">CALCODRAFT_546288</name>
</gene>
<proteinExistence type="predicted"/>
<dbReference type="OrthoDB" id="3416771at2759"/>
<protein>
    <recommendedName>
        <fullName evidence="4">Replication factor-A protein 1 N-terminal domain-containing protein</fullName>
    </recommendedName>
</protein>
<feature type="region of interest" description="Disordered" evidence="1">
    <location>
        <begin position="115"/>
        <end position="168"/>
    </location>
</feature>
<dbReference type="Gene3D" id="2.40.50.140">
    <property type="entry name" value="Nucleic acid-binding proteins"/>
    <property type="match status" value="1"/>
</dbReference>
<evidence type="ECO:0008006" key="4">
    <source>
        <dbReference type="Google" id="ProtNLM"/>
    </source>
</evidence>
<dbReference type="InterPro" id="IPR012340">
    <property type="entry name" value="NA-bd_OB-fold"/>
</dbReference>
<dbReference type="Proteomes" id="UP000076842">
    <property type="component" value="Unassembled WGS sequence"/>
</dbReference>
<keyword evidence="3" id="KW-1185">Reference proteome</keyword>
<dbReference type="InParanoid" id="A0A165EQ77"/>
<dbReference type="EMBL" id="KV423997">
    <property type="protein sequence ID" value="KZT55315.1"/>
    <property type="molecule type" value="Genomic_DNA"/>
</dbReference>
<sequence>MTKFEEEGLASTQWLLEISDGFSSLPVMLSRDLNGLVESKRLRLRTIMEIKEHVCKEAWGFRVVIIKSVTATGQCTNVIGHPKHLDVSGGTDQSEMHVSEVLAWKPLGTGTVYTDDDGESVESFDSGNLVTAEGGQLKQHSTKDTQVGEESSDDGSIGDVPGLQNREG</sequence>
<evidence type="ECO:0000256" key="1">
    <source>
        <dbReference type="SAM" id="MobiDB-lite"/>
    </source>
</evidence>
<reference evidence="2 3" key="1">
    <citation type="journal article" date="2016" name="Mol. Biol. Evol.">
        <title>Comparative Genomics of Early-Diverging Mushroom-Forming Fungi Provides Insights into the Origins of Lignocellulose Decay Capabilities.</title>
        <authorList>
            <person name="Nagy L.G."/>
            <person name="Riley R."/>
            <person name="Tritt A."/>
            <person name="Adam C."/>
            <person name="Daum C."/>
            <person name="Floudas D."/>
            <person name="Sun H."/>
            <person name="Yadav J.S."/>
            <person name="Pangilinan J."/>
            <person name="Larsson K.H."/>
            <person name="Matsuura K."/>
            <person name="Barry K."/>
            <person name="Labutti K."/>
            <person name="Kuo R."/>
            <person name="Ohm R.A."/>
            <person name="Bhattacharya S.S."/>
            <person name="Shirouzu T."/>
            <person name="Yoshinaga Y."/>
            <person name="Martin F.M."/>
            <person name="Grigoriev I.V."/>
            <person name="Hibbett D.S."/>
        </authorList>
    </citation>
    <scope>NUCLEOTIDE SEQUENCE [LARGE SCALE GENOMIC DNA]</scope>
    <source>
        <strain evidence="2 3">HHB12733</strain>
    </source>
</reference>